<dbReference type="SMART" id="SM00338">
    <property type="entry name" value="BRLZ"/>
    <property type="match status" value="1"/>
</dbReference>
<evidence type="ECO:0000256" key="2">
    <source>
        <dbReference type="ARBA" id="ARBA00023015"/>
    </source>
</evidence>
<evidence type="ECO:0000256" key="5">
    <source>
        <dbReference type="ARBA" id="ARBA00023242"/>
    </source>
</evidence>
<evidence type="ECO:0000256" key="6">
    <source>
        <dbReference type="SAM" id="MobiDB-lite"/>
    </source>
</evidence>
<keyword evidence="4" id="KW-0804">Transcription</keyword>
<dbReference type="AlphaFoldDB" id="A0AAW0MCU5"/>
<feature type="region of interest" description="Disordered" evidence="6">
    <location>
        <begin position="1"/>
        <end position="21"/>
    </location>
</feature>
<proteinExistence type="predicted"/>
<reference evidence="8" key="3">
    <citation type="submission" date="2023-07" db="EMBL/GenBank/DDBJ databases">
        <title>An improved reference 1 genome and first organelle genomes of Quercus suber.</title>
        <authorList>
            <consortium name="Genosuber Consortium"/>
            <person name="Usie A."/>
            <person name="Serra O."/>
            <person name="Barros P."/>
        </authorList>
    </citation>
    <scope>NUCLEOTIDE SEQUENCE</scope>
    <source>
        <strain evidence="8">HL8</strain>
        <tissue evidence="8">Leaves</tissue>
    </source>
</reference>
<comment type="subcellular location">
    <subcellularLocation>
        <location evidence="1">Nucleus</location>
    </subcellularLocation>
</comment>
<evidence type="ECO:0000259" key="7">
    <source>
        <dbReference type="SMART" id="SM00338"/>
    </source>
</evidence>
<protein>
    <submittedName>
        <fullName evidence="8">Bzip transcription factor 53</fullName>
    </submittedName>
</protein>
<dbReference type="InterPro" id="IPR045314">
    <property type="entry name" value="bZIP_plant_GBF1"/>
</dbReference>
<keyword evidence="5" id="KW-0539">Nucleus</keyword>
<evidence type="ECO:0000256" key="4">
    <source>
        <dbReference type="ARBA" id="ARBA00023163"/>
    </source>
</evidence>
<dbReference type="InterPro" id="IPR004827">
    <property type="entry name" value="bZIP"/>
</dbReference>
<dbReference type="GO" id="GO:0046982">
    <property type="term" value="F:protein heterodimerization activity"/>
    <property type="evidence" value="ECO:0007669"/>
    <property type="project" value="UniProtKB-ARBA"/>
</dbReference>
<dbReference type="GO" id="GO:0003700">
    <property type="term" value="F:DNA-binding transcription factor activity"/>
    <property type="evidence" value="ECO:0007669"/>
    <property type="project" value="InterPro"/>
</dbReference>
<dbReference type="PANTHER" id="PTHR45764">
    <property type="entry name" value="BZIP TRANSCRIPTION FACTOR 44"/>
    <property type="match status" value="1"/>
</dbReference>
<accession>A0AAW0MCU5</accession>
<keyword evidence="3" id="KW-0238">DNA-binding</keyword>
<evidence type="ECO:0000313" key="8">
    <source>
        <dbReference type="EMBL" id="KAK7861380.1"/>
    </source>
</evidence>
<name>A0AAW0MCU5_QUESU</name>
<dbReference type="SUPFAM" id="SSF57959">
    <property type="entry name" value="Leucine zipper domain"/>
    <property type="match status" value="1"/>
</dbReference>
<reference evidence="8" key="2">
    <citation type="journal article" date="2018" name="Sci. Data">
        <title>The draft genome sequence of cork oak.</title>
        <authorList>
            <person name="Ramos A.M."/>
            <person name="Usie A."/>
            <person name="Barbosa P."/>
            <person name="Barros P.M."/>
            <person name="Capote T."/>
            <person name="Chaves I."/>
            <person name="Simoes F."/>
            <person name="Abreu I."/>
            <person name="Carrasquinho I."/>
            <person name="Faro C."/>
            <person name="Guimaraes J.B."/>
            <person name="Mendonca D."/>
            <person name="Nobrega F."/>
            <person name="Rodrigues L."/>
            <person name="Saibo N.J.M."/>
            <person name="Varela M.C."/>
            <person name="Egas C."/>
            <person name="Matos J."/>
            <person name="Miguel C.M."/>
            <person name="Oliveira M.M."/>
            <person name="Ricardo C.P."/>
            <person name="Goncalves S."/>
        </authorList>
    </citation>
    <scope>NUCLEOTIDE SEQUENCE [LARGE SCALE GENOMIC DNA]</scope>
    <source>
        <strain evidence="8">HL8</strain>
    </source>
</reference>
<feature type="domain" description="BZIP" evidence="7">
    <location>
        <begin position="1"/>
        <end position="56"/>
    </location>
</feature>
<dbReference type="Pfam" id="PF00170">
    <property type="entry name" value="bZIP_1"/>
    <property type="match status" value="1"/>
</dbReference>
<dbReference type="CDD" id="cd14702">
    <property type="entry name" value="bZIP_plant_GBF1"/>
    <property type="match status" value="1"/>
</dbReference>
<dbReference type="Gene3D" id="1.20.5.170">
    <property type="match status" value="1"/>
</dbReference>
<gene>
    <name evidence="8" type="primary">BZIP53_1</name>
    <name evidence="8" type="ORF">CFP56_011193</name>
</gene>
<dbReference type="GO" id="GO:0000976">
    <property type="term" value="F:transcription cis-regulatory region binding"/>
    <property type="evidence" value="ECO:0007669"/>
    <property type="project" value="TreeGrafter"/>
</dbReference>
<dbReference type="GO" id="GO:0005634">
    <property type="term" value="C:nucleus"/>
    <property type="evidence" value="ECO:0007669"/>
    <property type="project" value="UniProtKB-SubCell"/>
</dbReference>
<dbReference type="FunFam" id="1.20.5.170:FF:000020">
    <property type="entry name" value="BZIP transcription factor"/>
    <property type="match status" value="1"/>
</dbReference>
<comment type="caution">
    <text evidence="8">The sequence shown here is derived from an EMBL/GenBank/DDBJ whole genome shotgun (WGS) entry which is preliminary data.</text>
</comment>
<reference evidence="8" key="1">
    <citation type="submission" date="2017-12" db="EMBL/GenBank/DDBJ databases">
        <authorList>
            <person name="Barbosa P."/>
            <person name="Usie A."/>
            <person name="Ramos A.M."/>
        </authorList>
    </citation>
    <scope>NUCLEOTIDE SEQUENCE</scope>
    <source>
        <strain evidence="8">HL8</strain>
        <tissue evidence="8">Leaves</tissue>
    </source>
</reference>
<dbReference type="EMBL" id="PKMF04000002">
    <property type="protein sequence ID" value="KAK7861380.1"/>
    <property type="molecule type" value="Genomic_DNA"/>
</dbReference>
<evidence type="ECO:0000256" key="1">
    <source>
        <dbReference type="ARBA" id="ARBA00004123"/>
    </source>
</evidence>
<evidence type="ECO:0000256" key="3">
    <source>
        <dbReference type="ARBA" id="ARBA00023125"/>
    </source>
</evidence>
<dbReference type="PANTHER" id="PTHR45764:SF34">
    <property type="entry name" value="BZIP TRANSCRIPTION FACTOR 53"/>
    <property type="match status" value="1"/>
</dbReference>
<keyword evidence="2" id="KW-0805">Transcription regulation</keyword>
<dbReference type="GO" id="GO:0045893">
    <property type="term" value="P:positive regulation of DNA-templated transcription"/>
    <property type="evidence" value="ECO:0007669"/>
    <property type="project" value="TreeGrafter"/>
</dbReference>
<sequence>MSSNRESVRRSRMRKQKQLKDLTDEVTRLQLSNCDLVQKIKTKEQNYGAIESTNNVLKAQHVELTDRLQSLNSVLQMIEEMSGFSVDILEIPDSMMNP</sequence>
<organism evidence="8">
    <name type="scientific">Quercus suber</name>
    <name type="common">Cork oak</name>
    <dbReference type="NCBI Taxonomy" id="58331"/>
    <lineage>
        <taxon>Eukaryota</taxon>
        <taxon>Viridiplantae</taxon>
        <taxon>Streptophyta</taxon>
        <taxon>Embryophyta</taxon>
        <taxon>Tracheophyta</taxon>
        <taxon>Spermatophyta</taxon>
        <taxon>Magnoliopsida</taxon>
        <taxon>eudicotyledons</taxon>
        <taxon>Gunneridae</taxon>
        <taxon>Pentapetalae</taxon>
        <taxon>rosids</taxon>
        <taxon>fabids</taxon>
        <taxon>Fagales</taxon>
        <taxon>Fagaceae</taxon>
        <taxon>Quercus</taxon>
    </lineage>
</organism>
<dbReference type="InterPro" id="IPR046347">
    <property type="entry name" value="bZIP_sf"/>
</dbReference>